<protein>
    <submittedName>
        <fullName evidence="1">MoaD family protein</fullName>
    </submittedName>
</protein>
<name>A0A833DV49_9CREN</name>
<dbReference type="SUPFAM" id="SSF54285">
    <property type="entry name" value="MoaD/ThiS"/>
    <property type="match status" value="1"/>
</dbReference>
<dbReference type="Gene3D" id="3.90.1170.40">
    <property type="entry name" value="Molybdopterin biosynthesis MoaE subunit"/>
    <property type="match status" value="1"/>
</dbReference>
<dbReference type="InterPro" id="IPR036563">
    <property type="entry name" value="MoaE_sf"/>
</dbReference>
<dbReference type="AlphaFoldDB" id="A0A833DV49"/>
<accession>A0A833DV49</accession>
<sequence length="228" mass="25279">MYRDLAGYEVTEKCIDRVLTIRELIESVAPRVMEAIQRGMPYIVLVDGEAKPLDYALDRDCEIAILPPPSGGSSDISAEFFDGDLDLSLLKDLTVRYGPLGAGALAVFIGFVKGVVENRNVIELVYEVYEPYGSQKLRQLAYEASKRPGVLAVHVKHRKGAAKPGDITLLVAVVGESRGVAIDTLAWLLERIKHEVPVFKLERREDGEFWVIGDGKRIPRKDVRSLSS</sequence>
<reference evidence="1" key="1">
    <citation type="journal article" date="2020" name="ISME J.">
        <title>Gammaproteobacteria mediating utilization of methyl-, sulfur- and petroleum organic compounds in deep ocean hydrothermal plumes.</title>
        <authorList>
            <person name="Zhou Z."/>
            <person name="Liu Y."/>
            <person name="Pan J."/>
            <person name="Cron B.R."/>
            <person name="Toner B.M."/>
            <person name="Anantharaman K."/>
            <person name="Breier J.A."/>
            <person name="Dick G.J."/>
            <person name="Li M."/>
        </authorList>
    </citation>
    <scope>NUCLEOTIDE SEQUENCE</scope>
    <source>
        <strain evidence="1">SZUA-1435</strain>
    </source>
</reference>
<evidence type="ECO:0000313" key="1">
    <source>
        <dbReference type="EMBL" id="HIP57115.1"/>
    </source>
</evidence>
<comment type="caution">
    <text evidence="1">The sequence shown here is derived from an EMBL/GenBank/DDBJ whole genome shotgun (WGS) entry which is preliminary data.</text>
</comment>
<dbReference type="Gene3D" id="3.10.20.30">
    <property type="match status" value="1"/>
</dbReference>
<dbReference type="Proteomes" id="UP000605805">
    <property type="component" value="Unassembled WGS sequence"/>
</dbReference>
<gene>
    <name evidence="1" type="ORF">EYH02_03485</name>
</gene>
<dbReference type="SUPFAM" id="SSF54690">
    <property type="entry name" value="Molybdopterin synthase subunit MoaE"/>
    <property type="match status" value="1"/>
</dbReference>
<dbReference type="Pfam" id="PF02597">
    <property type="entry name" value="ThiS"/>
    <property type="match status" value="1"/>
</dbReference>
<dbReference type="GO" id="GO:0006777">
    <property type="term" value="P:Mo-molybdopterin cofactor biosynthetic process"/>
    <property type="evidence" value="ECO:0007669"/>
    <property type="project" value="InterPro"/>
</dbReference>
<evidence type="ECO:0000313" key="2">
    <source>
        <dbReference type="Proteomes" id="UP000605805"/>
    </source>
</evidence>
<dbReference type="InterPro" id="IPR012675">
    <property type="entry name" value="Beta-grasp_dom_sf"/>
</dbReference>
<dbReference type="InterPro" id="IPR003448">
    <property type="entry name" value="Mopterin_biosynth_MoaE"/>
</dbReference>
<dbReference type="Pfam" id="PF02391">
    <property type="entry name" value="MoaE"/>
    <property type="match status" value="1"/>
</dbReference>
<dbReference type="PANTHER" id="PTHR23404">
    <property type="entry name" value="MOLYBDOPTERIN SYNTHASE RELATED"/>
    <property type="match status" value="1"/>
</dbReference>
<dbReference type="InterPro" id="IPR016155">
    <property type="entry name" value="Mopterin_synth/thiamin_S_b"/>
</dbReference>
<proteinExistence type="predicted"/>
<dbReference type="EMBL" id="DQTV01000064">
    <property type="protein sequence ID" value="HIP57115.1"/>
    <property type="molecule type" value="Genomic_DNA"/>
</dbReference>
<dbReference type="InterPro" id="IPR003749">
    <property type="entry name" value="ThiS/MoaD-like"/>
</dbReference>
<dbReference type="CDD" id="cd00756">
    <property type="entry name" value="MoaE"/>
    <property type="match status" value="1"/>
</dbReference>
<organism evidence="1 2">
    <name type="scientific">Ignisphaera aggregans</name>
    <dbReference type="NCBI Taxonomy" id="334771"/>
    <lineage>
        <taxon>Archaea</taxon>
        <taxon>Thermoproteota</taxon>
        <taxon>Thermoprotei</taxon>
        <taxon>Desulfurococcales</taxon>
        <taxon>Desulfurococcaceae</taxon>
        <taxon>Ignisphaera</taxon>
    </lineage>
</organism>